<evidence type="ECO:0000256" key="1">
    <source>
        <dbReference type="ARBA" id="ARBA00023015"/>
    </source>
</evidence>
<proteinExistence type="predicted"/>
<reference evidence="5 6" key="1">
    <citation type="submission" date="2014-05" db="EMBL/GenBank/DDBJ databases">
        <title>Whole genome shotgun sequence of Rhizobium rhizogenes NBRC 13257.</title>
        <authorList>
            <person name="Katano-Makiyama Y."/>
            <person name="Hosoyama A."/>
            <person name="Hashimoto M."/>
            <person name="Hosoyama Y."/>
            <person name="Noguchi M."/>
            <person name="Tsuchikane K."/>
            <person name="Kimura A."/>
            <person name="Ohji S."/>
            <person name="Ichikawa N."/>
            <person name="Yamazoe A."/>
            <person name="Fujita N."/>
        </authorList>
    </citation>
    <scope>NUCLEOTIDE SEQUENCE [LARGE SCALE GENOMIC DNA]</scope>
    <source>
        <strain evidence="5 6">NBRC 13257</strain>
    </source>
</reference>
<dbReference type="GO" id="GO:0003700">
    <property type="term" value="F:DNA-binding transcription factor activity"/>
    <property type="evidence" value="ECO:0007669"/>
    <property type="project" value="InterPro"/>
</dbReference>
<evidence type="ECO:0000313" key="6">
    <source>
        <dbReference type="Proteomes" id="UP000026941"/>
    </source>
</evidence>
<evidence type="ECO:0000256" key="2">
    <source>
        <dbReference type="ARBA" id="ARBA00023125"/>
    </source>
</evidence>
<dbReference type="EMBL" id="BAYX01000005">
    <property type="protein sequence ID" value="GAJ93283.1"/>
    <property type="molecule type" value="Genomic_DNA"/>
</dbReference>
<feature type="domain" description="HTH araC/xylS-type" evidence="4">
    <location>
        <begin position="226"/>
        <end position="327"/>
    </location>
</feature>
<evidence type="ECO:0000259" key="4">
    <source>
        <dbReference type="PROSITE" id="PS01124"/>
    </source>
</evidence>
<dbReference type="Proteomes" id="UP000026941">
    <property type="component" value="Unassembled WGS sequence"/>
</dbReference>
<keyword evidence="2" id="KW-0238">DNA-binding</keyword>
<dbReference type="GO" id="GO:0043565">
    <property type="term" value="F:sequence-specific DNA binding"/>
    <property type="evidence" value="ECO:0007669"/>
    <property type="project" value="InterPro"/>
</dbReference>
<comment type="caution">
    <text evidence="5">The sequence shown here is derived from an EMBL/GenBank/DDBJ whole genome shotgun (WGS) entry which is preliminary data.</text>
</comment>
<dbReference type="Pfam" id="PF12833">
    <property type="entry name" value="HTH_18"/>
    <property type="match status" value="1"/>
</dbReference>
<dbReference type="PANTHER" id="PTHR47893:SF1">
    <property type="entry name" value="REGULATORY PROTEIN PCHR"/>
    <property type="match status" value="1"/>
</dbReference>
<gene>
    <name evidence="5" type="ORF">RRH01S_05_03580</name>
</gene>
<keyword evidence="3" id="KW-0804">Transcription</keyword>
<dbReference type="InterPro" id="IPR009057">
    <property type="entry name" value="Homeodomain-like_sf"/>
</dbReference>
<dbReference type="AlphaFoldDB" id="A0AA87U8D8"/>
<evidence type="ECO:0000256" key="3">
    <source>
        <dbReference type="ARBA" id="ARBA00023163"/>
    </source>
</evidence>
<organism evidence="5 6">
    <name type="scientific">Rhizobium rhizogenes NBRC 13257</name>
    <dbReference type="NCBI Taxonomy" id="1220581"/>
    <lineage>
        <taxon>Bacteria</taxon>
        <taxon>Pseudomonadati</taxon>
        <taxon>Pseudomonadota</taxon>
        <taxon>Alphaproteobacteria</taxon>
        <taxon>Hyphomicrobiales</taxon>
        <taxon>Rhizobiaceae</taxon>
        <taxon>Rhizobium/Agrobacterium group</taxon>
        <taxon>Rhizobium</taxon>
    </lineage>
</organism>
<dbReference type="Gene3D" id="1.10.10.60">
    <property type="entry name" value="Homeodomain-like"/>
    <property type="match status" value="1"/>
</dbReference>
<dbReference type="RefSeq" id="WP_110924626.1">
    <property type="nucleotide sequence ID" value="NZ_BAYX01000005.1"/>
</dbReference>
<name>A0AA87U8D8_RHIRH</name>
<dbReference type="GeneID" id="86852263"/>
<dbReference type="SMART" id="SM00342">
    <property type="entry name" value="HTH_ARAC"/>
    <property type="match status" value="1"/>
</dbReference>
<dbReference type="InterPro" id="IPR018062">
    <property type="entry name" value="HTH_AraC-typ_CS"/>
</dbReference>
<keyword evidence="1" id="KW-0805">Transcription regulation</keyword>
<protein>
    <recommendedName>
        <fullName evidence="4">HTH araC/xylS-type domain-containing protein</fullName>
    </recommendedName>
</protein>
<accession>A0AA87U8D8</accession>
<evidence type="ECO:0000313" key="5">
    <source>
        <dbReference type="EMBL" id="GAJ93283.1"/>
    </source>
</evidence>
<sequence length="327" mass="36240">MSSLVKAHEFFGQMQREDCTFRLLNSNIGADDTVLRGTFSKTTVRSGLTVHYSDVTNLCDLHTEAESAPHLGVKLFFQGGVSASIGDQDIPMPHRAENSDRWIPSATLFHQQERELFRRRAAVGDRVRKLTIKIFPEWLESGDVFADASAQGLKRFTATRLAARSWSPSASLVALATQAIKPSGFEPYLARLYMESRTLGIVAEAFSLLAGTPPPAHSARLSAAENKRLRRAEELLNNSRVAPSVEELATEIGVSVNTLQRLFHTAHRTTVFHYIRKLKLEQARTALENEGVTIAQAAYLAGYTSPANFATAFKRQHGFSPRDARSR</sequence>
<dbReference type="InterPro" id="IPR018060">
    <property type="entry name" value="HTH_AraC"/>
</dbReference>
<dbReference type="SUPFAM" id="SSF46689">
    <property type="entry name" value="Homeodomain-like"/>
    <property type="match status" value="1"/>
</dbReference>
<dbReference type="PROSITE" id="PS01124">
    <property type="entry name" value="HTH_ARAC_FAMILY_2"/>
    <property type="match status" value="1"/>
</dbReference>
<dbReference type="PANTHER" id="PTHR47893">
    <property type="entry name" value="REGULATORY PROTEIN PCHR"/>
    <property type="match status" value="1"/>
</dbReference>
<dbReference type="InterPro" id="IPR053142">
    <property type="entry name" value="PchR_regulatory_protein"/>
</dbReference>
<dbReference type="PROSITE" id="PS00041">
    <property type="entry name" value="HTH_ARAC_FAMILY_1"/>
    <property type="match status" value="1"/>
</dbReference>